<evidence type="ECO:0000313" key="3">
    <source>
        <dbReference type="Proteomes" id="UP000827889"/>
    </source>
</evidence>
<feature type="transmembrane region" description="Helical" evidence="1">
    <location>
        <begin position="308"/>
        <end position="326"/>
    </location>
</feature>
<keyword evidence="1" id="KW-0812">Transmembrane</keyword>
<dbReference type="Pfam" id="PF13962">
    <property type="entry name" value="PGG"/>
    <property type="match status" value="1"/>
</dbReference>
<evidence type="ECO:0000313" key="4">
    <source>
        <dbReference type="RefSeq" id="XP_048133984.1"/>
    </source>
</evidence>
<feature type="transmembrane region" description="Helical" evidence="1">
    <location>
        <begin position="386"/>
        <end position="408"/>
    </location>
</feature>
<proteinExistence type="predicted"/>
<dbReference type="PANTHER" id="PTHR24177:SF365">
    <property type="entry name" value="ANKYRIN REPEAT-CONTAINING PROTEIN NPR4-LIKE ISOFORM X1"/>
    <property type="match status" value="1"/>
</dbReference>
<protein>
    <submittedName>
        <fullName evidence="4">Uncharacterized protein LOC125314816</fullName>
    </submittedName>
</protein>
<evidence type="ECO:0000259" key="2">
    <source>
        <dbReference type="Pfam" id="PF13962"/>
    </source>
</evidence>
<accession>A0ABM3HBJ5</accession>
<dbReference type="GeneID" id="125314816"/>
<sequence>MPSHFLNGARLNLWERLLYKGQHIYPFSSQHAFDKIISVHRLFSPSEGVPVDLNSTPCEDPRISGPPTTMVQALQTSIELSKLEALGAFKKILRTCGTIVAPPVQRIRDAKLRDEAAVELAKLVCAEISCKKTTEILQFFKGNESISSATSEGIVEILEVCLKSFPELIWTTFDGKSWLAIAVEHRQEEVCSLFLAANSNVNPSFIPSTPEYDESKAMLEAAARFSPNFGYLSDVPGAAFQMQKELQWFKAVEGWVNPHQKIVMTSLEEEEMEGNKAVYETYWHIFLGEHEELLKNGEKWMKSTSSSFLLISTLIAMALFIAALIVPGGNNDTGIPILLGKDSFVVFAILDTVGLFFSAAAILSFSAILASSSEPEDFLHSLPKKLIIGLSSLFFSLAFMVAAFAAALTIVLDERLKRAWIPVTVLGCLPAALFAVLQLPLLFQVVKSTFGPSIFRPRKI</sequence>
<reference evidence="4" key="1">
    <citation type="submission" date="2025-08" db="UniProtKB">
        <authorList>
            <consortium name="RefSeq"/>
        </authorList>
    </citation>
    <scope>IDENTIFICATION</scope>
    <source>
        <tissue evidence="4">Leaf</tissue>
    </source>
</reference>
<organism evidence="3 4">
    <name type="scientific">Rhodamnia argentea</name>
    <dbReference type="NCBI Taxonomy" id="178133"/>
    <lineage>
        <taxon>Eukaryota</taxon>
        <taxon>Viridiplantae</taxon>
        <taxon>Streptophyta</taxon>
        <taxon>Embryophyta</taxon>
        <taxon>Tracheophyta</taxon>
        <taxon>Spermatophyta</taxon>
        <taxon>Magnoliopsida</taxon>
        <taxon>eudicotyledons</taxon>
        <taxon>Gunneridae</taxon>
        <taxon>Pentapetalae</taxon>
        <taxon>rosids</taxon>
        <taxon>malvids</taxon>
        <taxon>Myrtales</taxon>
        <taxon>Myrtaceae</taxon>
        <taxon>Myrtoideae</taxon>
        <taxon>Myrteae</taxon>
        <taxon>Australasian group</taxon>
        <taxon>Rhodamnia</taxon>
    </lineage>
</organism>
<feature type="transmembrane region" description="Helical" evidence="1">
    <location>
        <begin position="420"/>
        <end position="443"/>
    </location>
</feature>
<name>A0ABM3HBJ5_9MYRT</name>
<keyword evidence="1" id="KW-1133">Transmembrane helix</keyword>
<feature type="transmembrane region" description="Helical" evidence="1">
    <location>
        <begin position="346"/>
        <end position="365"/>
    </location>
</feature>
<keyword evidence="3" id="KW-1185">Reference proteome</keyword>
<evidence type="ECO:0000256" key="1">
    <source>
        <dbReference type="SAM" id="Phobius"/>
    </source>
</evidence>
<dbReference type="InterPro" id="IPR026961">
    <property type="entry name" value="PGG_dom"/>
</dbReference>
<keyword evidence="1" id="KW-0472">Membrane</keyword>
<dbReference type="Proteomes" id="UP000827889">
    <property type="component" value="Chromosome 4"/>
</dbReference>
<dbReference type="PANTHER" id="PTHR24177">
    <property type="entry name" value="CASKIN"/>
    <property type="match status" value="1"/>
</dbReference>
<gene>
    <name evidence="4" type="primary">LOC125314816</name>
</gene>
<feature type="domain" description="PGG" evidence="2">
    <location>
        <begin position="298"/>
        <end position="411"/>
    </location>
</feature>
<dbReference type="RefSeq" id="XP_048133984.1">
    <property type="nucleotide sequence ID" value="XM_048278027.1"/>
</dbReference>